<dbReference type="EMBL" id="JAIWYP010000001">
    <property type="protein sequence ID" value="KAH3893893.1"/>
    <property type="molecule type" value="Genomic_DNA"/>
</dbReference>
<proteinExistence type="predicted"/>
<comment type="caution">
    <text evidence="1">The sequence shown here is derived from an EMBL/GenBank/DDBJ whole genome shotgun (WGS) entry which is preliminary data.</text>
</comment>
<sequence>MLLRRLDSVVECHCFMLLRKLDRVVDCHCCMLLRRFGRVVAVCRKPLRCFCFLCSVICSLSSLSCCESIVTSCVVETS</sequence>
<keyword evidence="2" id="KW-1185">Reference proteome</keyword>
<dbReference type="AlphaFoldDB" id="A0A9D4S811"/>
<evidence type="ECO:0000313" key="1">
    <source>
        <dbReference type="EMBL" id="KAH3893893.1"/>
    </source>
</evidence>
<reference evidence="1" key="2">
    <citation type="submission" date="2020-11" db="EMBL/GenBank/DDBJ databases">
        <authorList>
            <person name="McCartney M.A."/>
            <person name="Auch B."/>
            <person name="Kono T."/>
            <person name="Mallez S."/>
            <person name="Becker A."/>
            <person name="Gohl D.M."/>
            <person name="Silverstein K.A.T."/>
            <person name="Koren S."/>
            <person name="Bechman K.B."/>
            <person name="Herman A."/>
            <person name="Abrahante J.E."/>
            <person name="Garbe J."/>
        </authorList>
    </citation>
    <scope>NUCLEOTIDE SEQUENCE</scope>
    <source>
        <strain evidence="1">Duluth1</strain>
        <tissue evidence="1">Whole animal</tissue>
    </source>
</reference>
<gene>
    <name evidence="1" type="ORF">DPMN_018045</name>
</gene>
<reference evidence="1" key="1">
    <citation type="journal article" date="2019" name="bioRxiv">
        <title>The Genome of the Zebra Mussel, Dreissena polymorpha: A Resource for Invasive Species Research.</title>
        <authorList>
            <person name="McCartney M.A."/>
            <person name="Auch B."/>
            <person name="Kono T."/>
            <person name="Mallez S."/>
            <person name="Zhang Y."/>
            <person name="Obille A."/>
            <person name="Becker A."/>
            <person name="Abrahante J.E."/>
            <person name="Garbe J."/>
            <person name="Badalamenti J.P."/>
            <person name="Herman A."/>
            <person name="Mangelson H."/>
            <person name="Liachko I."/>
            <person name="Sullivan S."/>
            <person name="Sone E.D."/>
            <person name="Koren S."/>
            <person name="Silverstein K.A.T."/>
            <person name="Beckman K.B."/>
            <person name="Gohl D.M."/>
        </authorList>
    </citation>
    <scope>NUCLEOTIDE SEQUENCE</scope>
    <source>
        <strain evidence="1">Duluth1</strain>
        <tissue evidence="1">Whole animal</tissue>
    </source>
</reference>
<dbReference type="Proteomes" id="UP000828390">
    <property type="component" value="Unassembled WGS sequence"/>
</dbReference>
<name>A0A9D4S811_DREPO</name>
<evidence type="ECO:0000313" key="2">
    <source>
        <dbReference type="Proteomes" id="UP000828390"/>
    </source>
</evidence>
<accession>A0A9D4S811</accession>
<organism evidence="1 2">
    <name type="scientific">Dreissena polymorpha</name>
    <name type="common">Zebra mussel</name>
    <name type="synonym">Mytilus polymorpha</name>
    <dbReference type="NCBI Taxonomy" id="45954"/>
    <lineage>
        <taxon>Eukaryota</taxon>
        <taxon>Metazoa</taxon>
        <taxon>Spiralia</taxon>
        <taxon>Lophotrochozoa</taxon>
        <taxon>Mollusca</taxon>
        <taxon>Bivalvia</taxon>
        <taxon>Autobranchia</taxon>
        <taxon>Heteroconchia</taxon>
        <taxon>Euheterodonta</taxon>
        <taxon>Imparidentia</taxon>
        <taxon>Neoheterodontei</taxon>
        <taxon>Myida</taxon>
        <taxon>Dreissenoidea</taxon>
        <taxon>Dreissenidae</taxon>
        <taxon>Dreissena</taxon>
    </lineage>
</organism>
<protein>
    <submittedName>
        <fullName evidence="1">Uncharacterized protein</fullName>
    </submittedName>
</protein>